<feature type="transmembrane region" description="Helical" evidence="1">
    <location>
        <begin position="158"/>
        <end position="175"/>
    </location>
</feature>
<feature type="transmembrane region" description="Helical" evidence="1">
    <location>
        <begin position="270"/>
        <end position="288"/>
    </location>
</feature>
<reference evidence="2 3" key="1">
    <citation type="submission" date="2019-02" db="EMBL/GenBank/DDBJ databases">
        <title>Genomic Encyclopedia of Type Strains, Phase IV (KMG-IV): sequencing the most valuable type-strain genomes for metagenomic binning, comparative biology and taxonomic classification.</title>
        <authorList>
            <person name="Goeker M."/>
        </authorList>
    </citation>
    <scope>NUCLEOTIDE SEQUENCE [LARGE SCALE GENOMIC DNA]</scope>
    <source>
        <strain evidence="2 3">DSM 19570</strain>
    </source>
</reference>
<dbReference type="AlphaFoldDB" id="A0A4Q7VAC2"/>
<sequence length="360" mass="40181">MHLPSTSRRRIDAVALALLLLVLCWVIDLRILGQPLLAEGRPLFDNPHLLRSLLLALAAGTLVWGFAVPDQAAGASGDWPRTPASATWPGPGRLLLAALMIDLLFVALFLISPQYYYKAGREDRPIEDASAMLLFASAALMALSAWRLHRAKRQHGAWLVRGAVALAVAFLLIGMEEISWGQRIFGIRSPEVFLEHNLQRETNLHNFVTDEAENAYYLGAFLLLTAWPFFVPRIPALARQPMFAFFTASEPLMVAAALSAAFSYDLWNVSFTQFAFFCTVFILLATAWRRRHSNRSLARWALLMAMICVATQAAHLAFGYRTVRLWDVSEYKEFLVPFFLAAYAVEILQRSGGGPESRAV</sequence>
<feature type="transmembrane region" description="Helical" evidence="1">
    <location>
        <begin position="94"/>
        <end position="117"/>
    </location>
</feature>
<accession>A0A4Q7VAC2</accession>
<feature type="transmembrane region" description="Helical" evidence="1">
    <location>
        <begin position="53"/>
        <end position="73"/>
    </location>
</feature>
<feature type="transmembrane region" description="Helical" evidence="1">
    <location>
        <begin position="243"/>
        <end position="264"/>
    </location>
</feature>
<keyword evidence="3" id="KW-1185">Reference proteome</keyword>
<evidence type="ECO:0000313" key="2">
    <source>
        <dbReference type="EMBL" id="RZT93716.1"/>
    </source>
</evidence>
<organism evidence="2 3">
    <name type="scientific">Rivibacter subsaxonicus</name>
    <dbReference type="NCBI Taxonomy" id="457575"/>
    <lineage>
        <taxon>Bacteria</taxon>
        <taxon>Pseudomonadati</taxon>
        <taxon>Pseudomonadota</taxon>
        <taxon>Betaproteobacteria</taxon>
        <taxon>Burkholderiales</taxon>
        <taxon>Rivibacter</taxon>
    </lineage>
</organism>
<feature type="transmembrane region" description="Helical" evidence="1">
    <location>
        <begin position="214"/>
        <end position="231"/>
    </location>
</feature>
<evidence type="ECO:0000256" key="1">
    <source>
        <dbReference type="SAM" id="Phobius"/>
    </source>
</evidence>
<feature type="transmembrane region" description="Helical" evidence="1">
    <location>
        <begin position="300"/>
        <end position="319"/>
    </location>
</feature>
<proteinExistence type="predicted"/>
<comment type="caution">
    <text evidence="2">The sequence shown here is derived from an EMBL/GenBank/DDBJ whole genome shotgun (WGS) entry which is preliminary data.</text>
</comment>
<keyword evidence="1" id="KW-0812">Transmembrane</keyword>
<name>A0A4Q7VAC2_9BURK</name>
<gene>
    <name evidence="2" type="ORF">EV670_3268</name>
</gene>
<keyword evidence="1" id="KW-0472">Membrane</keyword>
<dbReference type="Proteomes" id="UP000293671">
    <property type="component" value="Unassembled WGS sequence"/>
</dbReference>
<feature type="transmembrane region" description="Helical" evidence="1">
    <location>
        <begin position="129"/>
        <end position="146"/>
    </location>
</feature>
<evidence type="ECO:0000313" key="3">
    <source>
        <dbReference type="Proteomes" id="UP000293671"/>
    </source>
</evidence>
<dbReference type="EMBL" id="SHKP01000008">
    <property type="protein sequence ID" value="RZT93716.1"/>
    <property type="molecule type" value="Genomic_DNA"/>
</dbReference>
<keyword evidence="1" id="KW-1133">Transmembrane helix</keyword>
<protein>
    <submittedName>
        <fullName evidence="2">Uncharacterized protein</fullName>
    </submittedName>
</protein>